<evidence type="ECO:0000313" key="1">
    <source>
        <dbReference type="EMBL" id="KAG9220962.1"/>
    </source>
</evidence>
<dbReference type="EMBL" id="WQMT02000007">
    <property type="protein sequence ID" value="KAG9220962.1"/>
    <property type="molecule type" value="Genomic_DNA"/>
</dbReference>
<gene>
    <name evidence="1" type="ORF">CCMSSC00406_0002438</name>
</gene>
<evidence type="ECO:0000313" key="2">
    <source>
        <dbReference type="Proteomes" id="UP000824881"/>
    </source>
</evidence>
<comment type="caution">
    <text evidence="1">The sequence shown here is derived from an EMBL/GenBank/DDBJ whole genome shotgun (WGS) entry which is preliminary data.</text>
</comment>
<organism evidence="1 2">
    <name type="scientific">Pleurotus cornucopiae</name>
    <name type="common">Cornucopia mushroom</name>
    <dbReference type="NCBI Taxonomy" id="5321"/>
    <lineage>
        <taxon>Eukaryota</taxon>
        <taxon>Fungi</taxon>
        <taxon>Dikarya</taxon>
        <taxon>Basidiomycota</taxon>
        <taxon>Agaricomycotina</taxon>
        <taxon>Agaricomycetes</taxon>
        <taxon>Agaricomycetidae</taxon>
        <taxon>Agaricales</taxon>
        <taxon>Pleurotineae</taxon>
        <taxon>Pleurotaceae</taxon>
        <taxon>Pleurotus</taxon>
    </lineage>
</organism>
<keyword evidence="2" id="KW-1185">Reference proteome</keyword>
<reference evidence="1 2" key="1">
    <citation type="journal article" date="2021" name="Appl. Environ. Microbiol.">
        <title>Genetic linkage and physical mapping for an oyster mushroom Pleurotus cornucopiae and QTL analysis for the trait cap color.</title>
        <authorList>
            <person name="Zhang Y."/>
            <person name="Gao W."/>
            <person name="Sonnenberg A."/>
            <person name="Chen Q."/>
            <person name="Zhang J."/>
            <person name="Huang C."/>
        </authorList>
    </citation>
    <scope>NUCLEOTIDE SEQUENCE [LARGE SCALE GENOMIC DNA]</scope>
    <source>
        <strain evidence="1">CCMSSC00406</strain>
    </source>
</reference>
<sequence>MTSNVSNQDTTSLHFIVRSGLAGGVAGCLAKTVVAPLDRVKILFQASNPDFQKYAGSWSGIFRAANEIYKDNGVRGLLQGHSATLLRVFPYAAIKFMAYDQVHYMLMPTTQSETSARRFAAGAISGIISVFFTYPLEIIRIRMAFHTKSMDKTSPLRPSFVRAARQIYTESATSLNTQNYLHRFPVLKYYRGFTVTVVGMIPYAGVSFLSWGGLRARFLPADEHGRIIPNPVGDLAIGAVSGAVAQTASYPFEVVRRRMQVGGVTQPDRWLRWGETVGLIWRSQGLKGFFVGLSRPPNVGMGAESQTAVACESEKSGEPSAAEMLARIAALEQTIAEMKMNTRPPRPIEVENEVSESPDSNDNHKVLSTNGETNALIPVKRDAYIMSAALALVSIGHHGEYIGRGSAFCALHMLGSPDGSSFPYAKSTDAVGPYRQSVNELMPPVFFNTVEHLVSSIPPRAVTDTLIRTFFARTNWRYGISEDWFYPAYEQMWTALNFPYGAGLQVNPNWLSLLFAILAICPQSAISAAADTQAEAFFTYGMMARRVAEDTYLSVPAFAPLESAADGTTLGCLAAPILAYFLAERKRISEAWKLIGNSIRSAQAVGMHRDPSWRQWHTMSENERMLRTRAWWGLRQWDILYSFTLSRPPMIQPSSFDVQLPVVVTNMSLTDQLFITYQLELVKLSAILEKAVEKCLSVAYPTGEDVFQFDEEIKLWRADWPTYLHDSPFFTVDPSTGTAEHNRILRNHRFSMRTWYLTSRIKLHRSFLTQVGLPRTPEAISLNKWRSRSRNVCIEVAIEMIYHQMAAYHRVLLARNGQISVDEVPVKDSWCFEGVFALYDAAVTVVVAMTLTEPEKRPQGAEEAFDKAVAMMRSIAAALTGKRADVMGLALESLRVLGREQGWRRGDMSPVSALSV</sequence>
<name>A0ACB7IRS7_PLECO</name>
<proteinExistence type="predicted"/>
<accession>A0ACB7IRS7</accession>
<protein>
    <submittedName>
        <fullName evidence="1">Uncharacterized protein</fullName>
    </submittedName>
</protein>
<dbReference type="Proteomes" id="UP000824881">
    <property type="component" value="Unassembled WGS sequence"/>
</dbReference>